<evidence type="ECO:0000256" key="1">
    <source>
        <dbReference type="SAM" id="MobiDB-lite"/>
    </source>
</evidence>
<feature type="compositionally biased region" description="Low complexity" evidence="1">
    <location>
        <begin position="297"/>
        <end position="309"/>
    </location>
</feature>
<accession>A0A8T0A2G7</accession>
<feature type="compositionally biased region" description="Basic residues" evidence="1">
    <location>
        <begin position="318"/>
        <end position="357"/>
    </location>
</feature>
<organism evidence="3 4">
    <name type="scientific">Meloidogyne graminicola</name>
    <dbReference type="NCBI Taxonomy" id="189291"/>
    <lineage>
        <taxon>Eukaryota</taxon>
        <taxon>Metazoa</taxon>
        <taxon>Ecdysozoa</taxon>
        <taxon>Nematoda</taxon>
        <taxon>Chromadorea</taxon>
        <taxon>Rhabditida</taxon>
        <taxon>Tylenchina</taxon>
        <taxon>Tylenchomorpha</taxon>
        <taxon>Tylenchoidea</taxon>
        <taxon>Meloidogynidae</taxon>
        <taxon>Meloidogyninae</taxon>
        <taxon>Meloidogyne</taxon>
    </lineage>
</organism>
<keyword evidence="4" id="KW-1185">Reference proteome</keyword>
<sequence length="364" mass="40047">MLVTTSLATTTMSEEEIAVTILLCTLMIIMLIASAVLGFYIWKYELGNKNVKKDPTTAEAPKPTLKQKLTTLTKKPTTTPAPPSIQLQEKKYSRTETILTCGHPKPIPNTSSYRPSLLSPRPSGLTSIGGNSQFRSERSLPVFSTQPSNSILSHGSSLPPSIICRPTLQSSTPLPALPPSTPPPPTPSTPPPPPTPPPLYPAISISGKSTPQNSGSSASLPRSAPPMTYQEYSCSPSTFNTSYTVISPMPPILFPHQQTSTMKSGTCSSQSYRSSKHKNKGRKYKDDHYNSCHTGRSCSSSSSFSITPSDDWEDRGSLRHQYRHKRRSKSRSRSRNGGRRSRSGSRHSRNGNRRMSRTMKEWRK</sequence>
<keyword evidence="2" id="KW-1133">Transmembrane helix</keyword>
<keyword evidence="2" id="KW-0812">Transmembrane</keyword>
<feature type="compositionally biased region" description="Polar residues" evidence="1">
    <location>
        <begin position="142"/>
        <end position="159"/>
    </location>
</feature>
<dbReference type="EMBL" id="JABEBT010000001">
    <property type="protein sequence ID" value="KAF7640291.1"/>
    <property type="molecule type" value="Genomic_DNA"/>
</dbReference>
<gene>
    <name evidence="3" type="ORF">Mgra_00000119</name>
</gene>
<feature type="compositionally biased region" description="Polar residues" evidence="1">
    <location>
        <begin position="206"/>
        <end position="220"/>
    </location>
</feature>
<name>A0A8T0A2G7_9BILA</name>
<keyword evidence="2" id="KW-0472">Membrane</keyword>
<dbReference type="AlphaFoldDB" id="A0A8T0A2G7"/>
<evidence type="ECO:0000313" key="4">
    <source>
        <dbReference type="Proteomes" id="UP000605970"/>
    </source>
</evidence>
<evidence type="ECO:0000313" key="3">
    <source>
        <dbReference type="EMBL" id="KAF7640291.1"/>
    </source>
</evidence>
<feature type="compositionally biased region" description="Polar residues" evidence="1">
    <location>
        <begin position="256"/>
        <end position="273"/>
    </location>
</feature>
<protein>
    <submittedName>
        <fullName evidence="3">Uncharacterized protein</fullName>
    </submittedName>
</protein>
<dbReference type="PRINTS" id="PR01217">
    <property type="entry name" value="PRICHEXTENSN"/>
</dbReference>
<dbReference type="Proteomes" id="UP000605970">
    <property type="component" value="Unassembled WGS sequence"/>
</dbReference>
<feature type="region of interest" description="Disordered" evidence="1">
    <location>
        <begin position="254"/>
        <end position="364"/>
    </location>
</feature>
<feature type="compositionally biased region" description="Basic residues" evidence="1">
    <location>
        <begin position="274"/>
        <end position="283"/>
    </location>
</feature>
<comment type="caution">
    <text evidence="3">The sequence shown here is derived from an EMBL/GenBank/DDBJ whole genome shotgun (WGS) entry which is preliminary data.</text>
</comment>
<proteinExistence type="predicted"/>
<feature type="compositionally biased region" description="Low complexity" evidence="1">
    <location>
        <begin position="110"/>
        <end position="126"/>
    </location>
</feature>
<evidence type="ECO:0000256" key="2">
    <source>
        <dbReference type="SAM" id="Phobius"/>
    </source>
</evidence>
<feature type="compositionally biased region" description="Pro residues" evidence="1">
    <location>
        <begin position="175"/>
        <end position="200"/>
    </location>
</feature>
<feature type="region of interest" description="Disordered" evidence="1">
    <location>
        <begin position="101"/>
        <end position="229"/>
    </location>
</feature>
<reference evidence="3" key="1">
    <citation type="journal article" date="2020" name="Ecol. Evol.">
        <title>Genome structure and content of the rice root-knot nematode (Meloidogyne graminicola).</title>
        <authorList>
            <person name="Phan N.T."/>
            <person name="Danchin E.G.J."/>
            <person name="Klopp C."/>
            <person name="Perfus-Barbeoch L."/>
            <person name="Kozlowski D.K."/>
            <person name="Koutsovoulos G.D."/>
            <person name="Lopez-Roques C."/>
            <person name="Bouchez O."/>
            <person name="Zahm M."/>
            <person name="Besnard G."/>
            <person name="Bellafiore S."/>
        </authorList>
    </citation>
    <scope>NUCLEOTIDE SEQUENCE</scope>
    <source>
        <strain evidence="3">VN-18</strain>
    </source>
</reference>
<feature type="transmembrane region" description="Helical" evidence="2">
    <location>
        <begin position="17"/>
        <end position="42"/>
    </location>
</feature>